<organism evidence="9 10">
    <name type="scientific">Hypothenemus hampei</name>
    <name type="common">Coffee berry borer</name>
    <dbReference type="NCBI Taxonomy" id="57062"/>
    <lineage>
        <taxon>Eukaryota</taxon>
        <taxon>Metazoa</taxon>
        <taxon>Ecdysozoa</taxon>
        <taxon>Arthropoda</taxon>
        <taxon>Hexapoda</taxon>
        <taxon>Insecta</taxon>
        <taxon>Pterygota</taxon>
        <taxon>Neoptera</taxon>
        <taxon>Endopterygota</taxon>
        <taxon>Coleoptera</taxon>
        <taxon>Polyphaga</taxon>
        <taxon>Cucujiformia</taxon>
        <taxon>Curculionidae</taxon>
        <taxon>Scolytinae</taxon>
        <taxon>Hypothenemus</taxon>
    </lineage>
</organism>
<dbReference type="Gene3D" id="3.20.20.80">
    <property type="entry name" value="Glycosidases"/>
    <property type="match status" value="1"/>
</dbReference>
<dbReference type="InterPro" id="IPR050314">
    <property type="entry name" value="Glycosyl_Hydrlase_18"/>
</dbReference>
<dbReference type="SUPFAM" id="SSF54556">
    <property type="entry name" value="Chitinase insertion domain"/>
    <property type="match status" value="1"/>
</dbReference>
<dbReference type="EMBL" id="JBDJPC010000010">
    <property type="protein sequence ID" value="KAL1490347.1"/>
    <property type="molecule type" value="Genomic_DNA"/>
</dbReference>
<feature type="domain" description="GH18" evidence="8">
    <location>
        <begin position="28"/>
        <end position="459"/>
    </location>
</feature>
<accession>A0ABD1E6N7</accession>
<dbReference type="InterPro" id="IPR001223">
    <property type="entry name" value="Glyco_hydro18_cat"/>
</dbReference>
<dbReference type="InterPro" id="IPR029070">
    <property type="entry name" value="Chitinase_insertion_sf"/>
</dbReference>
<dbReference type="SMART" id="SM00636">
    <property type="entry name" value="Glyco_18"/>
    <property type="match status" value="1"/>
</dbReference>
<evidence type="ECO:0000256" key="5">
    <source>
        <dbReference type="ARBA" id="ARBA00023157"/>
    </source>
</evidence>
<gene>
    <name evidence="9" type="ORF">ABEB36_013061</name>
</gene>
<comment type="similarity">
    <text evidence="2">Belongs to the glycosyl hydrolase 18 family. IDGF subfamily.</text>
</comment>
<dbReference type="CDD" id="cd02873">
    <property type="entry name" value="GH18_IDGF"/>
    <property type="match status" value="1"/>
</dbReference>
<dbReference type="Pfam" id="PF00704">
    <property type="entry name" value="Glyco_hydro_18"/>
    <property type="match status" value="1"/>
</dbReference>
<evidence type="ECO:0000259" key="8">
    <source>
        <dbReference type="PROSITE" id="PS51910"/>
    </source>
</evidence>
<proteinExistence type="inferred from homology"/>
<dbReference type="GO" id="GO:0005576">
    <property type="term" value="C:extracellular region"/>
    <property type="evidence" value="ECO:0007669"/>
    <property type="project" value="UniProtKB-SubCell"/>
</dbReference>
<sequence length="459" mass="51764">MEPIKIGAFLAFVVLISFIDQSISATDNKVVCYYDSQAYNRPGNGKFDLPFVEPALQFCTHLIYGYAGIKEENFNIIPLDEALDIHRQNYKHVTDLKRRFPGLRVLLSVGGNRDVSGEGSDKNLKYRALLESVETRLAFVNSAHNLVKTYGFDGLDLAWEFPESKPKKIRNKVSAWFVNLKHKIVGESVIDEKAEEHKEQFTALVREIKNVFRHDGLLLTVSQLPNVNSTVYFDAKQLSPNVDFVTLQAFDYHTPERNPKELDYPAPLYELLDRKFDENADYQVRHWLGQGFPANKLILGIATYGRAWKLDEDSGLTGVPPVTADGATEAGQYTNEVGLLSYPEICNKIANQKEIQAGYLGKLRKVNDPTKRYEEENQYWNVNDVTKRFGSYAYRLPDNNGANGVWVGFEDPDTAGNKASYAKAKGLGGIALVDITLDDFRGTCATDHYPLLRAAKFRL</sequence>
<comment type="subcellular location">
    <subcellularLocation>
        <location evidence="1">Secreted</location>
    </subcellularLocation>
</comment>
<dbReference type="AlphaFoldDB" id="A0ABD1E6N7"/>
<dbReference type="PROSITE" id="PS51910">
    <property type="entry name" value="GH18_2"/>
    <property type="match status" value="1"/>
</dbReference>
<dbReference type="InterPro" id="IPR017853">
    <property type="entry name" value="GH"/>
</dbReference>
<evidence type="ECO:0000313" key="9">
    <source>
        <dbReference type="EMBL" id="KAL1490347.1"/>
    </source>
</evidence>
<evidence type="ECO:0000256" key="3">
    <source>
        <dbReference type="ARBA" id="ARBA00022525"/>
    </source>
</evidence>
<keyword evidence="5" id="KW-1015">Disulfide bond</keyword>
<comment type="caution">
    <text evidence="9">The sequence shown here is derived from an EMBL/GenBank/DDBJ whole genome shotgun (WGS) entry which is preliminary data.</text>
</comment>
<keyword evidence="6" id="KW-0325">Glycoprotein</keyword>
<dbReference type="PANTHER" id="PTHR11177">
    <property type="entry name" value="CHITINASE"/>
    <property type="match status" value="1"/>
</dbReference>
<keyword evidence="3" id="KW-0964">Secreted</keyword>
<evidence type="ECO:0000256" key="7">
    <source>
        <dbReference type="SAM" id="SignalP"/>
    </source>
</evidence>
<dbReference type="FunFam" id="3.20.20.80:FF:000071">
    <property type="entry name" value="Imaginal disc growth factor"/>
    <property type="match status" value="1"/>
</dbReference>
<feature type="chain" id="PRO_5044758569" description="GH18 domain-containing protein" evidence="7">
    <location>
        <begin position="26"/>
        <end position="459"/>
    </location>
</feature>
<evidence type="ECO:0000256" key="4">
    <source>
        <dbReference type="ARBA" id="ARBA00022729"/>
    </source>
</evidence>
<dbReference type="SUPFAM" id="SSF51445">
    <property type="entry name" value="(Trans)glycosidases"/>
    <property type="match status" value="1"/>
</dbReference>
<dbReference type="Proteomes" id="UP001566132">
    <property type="component" value="Unassembled WGS sequence"/>
</dbReference>
<evidence type="ECO:0000256" key="1">
    <source>
        <dbReference type="ARBA" id="ARBA00004613"/>
    </source>
</evidence>
<dbReference type="InterPro" id="IPR015520">
    <property type="entry name" value="IDGF"/>
</dbReference>
<dbReference type="InterPro" id="IPR011583">
    <property type="entry name" value="Chitinase_II/V-like_cat"/>
</dbReference>
<evidence type="ECO:0000313" key="10">
    <source>
        <dbReference type="Proteomes" id="UP001566132"/>
    </source>
</evidence>
<name>A0ABD1E6N7_HYPHA</name>
<evidence type="ECO:0000256" key="6">
    <source>
        <dbReference type="ARBA" id="ARBA00023180"/>
    </source>
</evidence>
<keyword evidence="4 7" id="KW-0732">Signal</keyword>
<evidence type="ECO:0000256" key="2">
    <source>
        <dbReference type="ARBA" id="ARBA00006606"/>
    </source>
</evidence>
<dbReference type="Gene3D" id="3.10.50.10">
    <property type="match status" value="1"/>
</dbReference>
<feature type="signal peptide" evidence="7">
    <location>
        <begin position="1"/>
        <end position="25"/>
    </location>
</feature>
<keyword evidence="10" id="KW-1185">Reference proteome</keyword>
<protein>
    <recommendedName>
        <fullName evidence="8">GH18 domain-containing protein</fullName>
    </recommendedName>
</protein>
<reference evidence="9 10" key="1">
    <citation type="submission" date="2024-05" db="EMBL/GenBank/DDBJ databases">
        <title>Genetic variation in Jamaican populations of the coffee berry borer (Hypothenemus hampei).</title>
        <authorList>
            <person name="Errbii M."/>
            <person name="Myrie A."/>
        </authorList>
    </citation>
    <scope>NUCLEOTIDE SEQUENCE [LARGE SCALE GENOMIC DNA]</scope>
    <source>
        <strain evidence="9">JA-Hopewell-2020-01-JO</strain>
        <tissue evidence="9">Whole body</tissue>
    </source>
</reference>
<dbReference type="PANTHER" id="PTHR11177:SF235">
    <property type="entry name" value="CHITINASE-LIKE PROTEIN IDGF1-RELATED"/>
    <property type="match status" value="1"/>
</dbReference>